<gene>
    <name evidence="2" type="ORF">K7472_12595</name>
</gene>
<evidence type="ECO:0000313" key="2">
    <source>
        <dbReference type="EMBL" id="MBY8885683.1"/>
    </source>
</evidence>
<name>A0ABS7QR61_9ACTN</name>
<reference evidence="2 3" key="1">
    <citation type="submission" date="2021-08" db="EMBL/GenBank/DDBJ databases">
        <title>Streptomyces sp. PTM05 isolated from lichen.</title>
        <authorList>
            <person name="Somphong A."/>
            <person name="Phongsopitanun W."/>
            <person name="Tanasupawat S."/>
        </authorList>
    </citation>
    <scope>NUCLEOTIDE SEQUENCE [LARGE SCALE GENOMIC DNA]</scope>
    <source>
        <strain evidence="2 3">Ptm05</strain>
    </source>
</reference>
<feature type="region of interest" description="Disordered" evidence="1">
    <location>
        <begin position="250"/>
        <end position="273"/>
    </location>
</feature>
<proteinExistence type="predicted"/>
<organism evidence="2 3">
    <name type="scientific">Streptantibioticus parmotrematis</name>
    <dbReference type="NCBI Taxonomy" id="2873249"/>
    <lineage>
        <taxon>Bacteria</taxon>
        <taxon>Bacillati</taxon>
        <taxon>Actinomycetota</taxon>
        <taxon>Actinomycetes</taxon>
        <taxon>Kitasatosporales</taxon>
        <taxon>Streptomycetaceae</taxon>
        <taxon>Streptantibioticus</taxon>
    </lineage>
</organism>
<evidence type="ECO:0000313" key="3">
    <source>
        <dbReference type="Proteomes" id="UP001198565"/>
    </source>
</evidence>
<comment type="caution">
    <text evidence="2">The sequence shown here is derived from an EMBL/GenBank/DDBJ whole genome shotgun (WGS) entry which is preliminary data.</text>
</comment>
<dbReference type="EMBL" id="JAINVZ010000006">
    <property type="protein sequence ID" value="MBY8885683.1"/>
    <property type="molecule type" value="Genomic_DNA"/>
</dbReference>
<keyword evidence="3" id="KW-1185">Reference proteome</keyword>
<sequence>MRREIPSTLGLLADPDRFAAMRAYTTFAFDDHGDYLRQTQHVLRSLAAGGTHVAVALFEPREYADYCAATEQDPDAPASRTRYVAEVAAGRATVAYRGQPVERLAAELATAADRHATWERATEALAAHGDPGPAFDRASLALTHLLESVGAGTHHMVCSVPLDGVPLVAVLHADCDDDGTVHLAEADAMVLCTLLAAGLTTGSPGGLVLRTGRGTPDAPDRVRGWTLRDGWLRPLTEAQVFNAYCTDAETGEPVPPEPGVSYHAGTFIPPPEE</sequence>
<dbReference type="Proteomes" id="UP001198565">
    <property type="component" value="Unassembled WGS sequence"/>
</dbReference>
<accession>A0ABS7QR61</accession>
<protein>
    <submittedName>
        <fullName evidence="2">Uncharacterized protein</fullName>
    </submittedName>
</protein>
<evidence type="ECO:0000256" key="1">
    <source>
        <dbReference type="SAM" id="MobiDB-lite"/>
    </source>
</evidence>